<dbReference type="Gene3D" id="2.30.30.830">
    <property type="match status" value="1"/>
</dbReference>
<dbReference type="EMBL" id="CP047423">
    <property type="protein sequence ID" value="QPD04799.1"/>
    <property type="molecule type" value="Genomic_DNA"/>
</dbReference>
<accession>A0A7S8J067</accession>
<dbReference type="Proteomes" id="UP000593737">
    <property type="component" value="Chromosome"/>
</dbReference>
<dbReference type="InterPro" id="IPR036034">
    <property type="entry name" value="PDZ_sf"/>
</dbReference>
<proteinExistence type="predicted"/>
<organism evidence="2 3">
    <name type="scientific">Candidatus Nitrospira kreftii</name>
    <dbReference type="NCBI Taxonomy" id="2652173"/>
    <lineage>
        <taxon>Bacteria</taxon>
        <taxon>Pseudomonadati</taxon>
        <taxon>Nitrospirota</taxon>
        <taxon>Nitrospiria</taxon>
        <taxon>Nitrospirales</taxon>
        <taxon>Nitrospiraceae</taxon>
        <taxon>Nitrospira</taxon>
    </lineage>
</organism>
<evidence type="ECO:0000313" key="3">
    <source>
        <dbReference type="Proteomes" id="UP000593737"/>
    </source>
</evidence>
<gene>
    <name evidence="2" type="ORF">Nkreftii_002573</name>
</gene>
<reference evidence="2 3" key="1">
    <citation type="journal article" date="2020" name="ISME J.">
        <title>Enrichment and physiological characterization of a novel comammox Nitrospira indicates ammonium inhibition of complete nitrification.</title>
        <authorList>
            <person name="Sakoula D."/>
            <person name="Koch H."/>
            <person name="Frank J."/>
            <person name="Jetten M.S.M."/>
            <person name="van Kessel M.A.H.J."/>
            <person name="Lucker S."/>
        </authorList>
    </citation>
    <scope>NUCLEOTIDE SEQUENCE [LARGE SCALE GENOMIC DNA]</scope>
    <source>
        <strain evidence="2">Comreactor17</strain>
    </source>
</reference>
<feature type="region of interest" description="Disordered" evidence="1">
    <location>
        <begin position="188"/>
        <end position="212"/>
    </location>
</feature>
<sequence length="316" mass="33370">MGACSSQNHIMATVSSQHVRSAGVLLCLVACGLLAAHSINAFVADALYIMPEPPAGVSVGAPGGAPSLASYSPLRAVEQIRSSGLFLLPPSVGDGTTNAASSRRPGAAGAAVRASLGLAEKLRLIGVVLGDQRGVFAIIEDLASKQQSLYHLHDSVLDFGEVSDIRRNGIVIRQGNLEELLELAHAEAPPVASDSAGTPPSPKKPSTSGAPLRKVVDRREVELAMSDLPKLLSQARAVPNMANGAVNGYRLDYIAPASFYEKIGVQTGDVLQRVNGVDIRDPSTMLSLLQQLKNEQIVKLDVVRNNQRSTITYELR</sequence>
<dbReference type="Gene3D" id="2.30.42.10">
    <property type="match status" value="1"/>
</dbReference>
<protein>
    <recommendedName>
        <fullName evidence="4">General secretion pathway protein C</fullName>
    </recommendedName>
</protein>
<evidence type="ECO:0000256" key="1">
    <source>
        <dbReference type="SAM" id="MobiDB-lite"/>
    </source>
</evidence>
<name>A0A7S8J067_9BACT</name>
<dbReference type="AlphaFoldDB" id="A0A7S8J067"/>
<evidence type="ECO:0000313" key="2">
    <source>
        <dbReference type="EMBL" id="QPD04799.1"/>
    </source>
</evidence>
<dbReference type="KEGG" id="nkf:Nkreftii_002573"/>
<evidence type="ECO:0008006" key="4">
    <source>
        <dbReference type="Google" id="ProtNLM"/>
    </source>
</evidence>
<dbReference type="SUPFAM" id="SSF50156">
    <property type="entry name" value="PDZ domain-like"/>
    <property type="match status" value="1"/>
</dbReference>